<protein>
    <submittedName>
        <fullName evidence="2">Uncharacterized protein</fullName>
    </submittedName>
</protein>
<evidence type="ECO:0000313" key="2">
    <source>
        <dbReference type="EMBL" id="OZC06226.1"/>
    </source>
</evidence>
<feature type="region of interest" description="Disordered" evidence="1">
    <location>
        <begin position="1"/>
        <end position="59"/>
    </location>
</feature>
<sequence>MGQCLKHKKKKQIAKDQLNRRTEEKKDDEAVTDSYKFDESLTNQDTNDNYWKNGGTKESITADDKIIAEDLNSPFGLMAYGNVKDDTDNNHRRNDKHERASRQLAGRSVRDFDNLSTSIKNTRKISRIKLKNEDSTVESSLSTEEIQTHSKNFNSQSTDDADYSDSSASNSVASSSDVADPKENIKVENRNDRKKETVVKIDTSTDESFSEVSSSSDMSSGEGDTSEIVQENMTESETTNNSENESIKSKVNNISLIRRLSHAWVRTDTIPNDGIRNDDYDITQQNSTLQRNDSQLNSVSQTFPFHHNQSSCTQTNRIFSNDNFEQNNYSYANSIHSSDFEIPSYLNTVPALSCSDQSIYRTSKAWIRPKLINDVKEWLLSESKRTNNTKILSQSSMNEKEIQSEVARSIRILPTSQLESIPERFYQQTNVDKLISKSFCQMEEKAQISHQFEKYASICSTIPLTSQTSAISETSRRYTTDFKSSLPYKSVQKNEVMDSSTISHESIEYCPRTDVQLISSELSEISSISTECSKIPNCLNLEKKLNLLDTEDVQREQSSLVGEELEMKMNVILMPKQYKSRNERIALEEHQTDQESNRSRSISSLNSFATTTTYESTQELSIIRA</sequence>
<feature type="compositionally biased region" description="Basic residues" evidence="1">
    <location>
        <begin position="1"/>
        <end position="12"/>
    </location>
</feature>
<proteinExistence type="predicted"/>
<feature type="compositionally biased region" description="Polar residues" evidence="1">
    <location>
        <begin position="137"/>
        <end position="154"/>
    </location>
</feature>
<keyword evidence="3" id="KW-1185">Reference proteome</keyword>
<dbReference type="AlphaFoldDB" id="A0A238BMZ6"/>
<dbReference type="Proteomes" id="UP000242913">
    <property type="component" value="Unassembled WGS sequence"/>
</dbReference>
<feature type="compositionally biased region" description="Basic and acidic residues" evidence="1">
    <location>
        <begin position="179"/>
        <end position="199"/>
    </location>
</feature>
<evidence type="ECO:0000313" key="3">
    <source>
        <dbReference type="Proteomes" id="UP000242913"/>
    </source>
</evidence>
<accession>A0A238BMZ6</accession>
<feature type="compositionally biased region" description="Low complexity" evidence="1">
    <location>
        <begin position="164"/>
        <end position="178"/>
    </location>
</feature>
<feature type="compositionally biased region" description="Basic and acidic residues" evidence="1">
    <location>
        <begin position="83"/>
        <end position="101"/>
    </location>
</feature>
<name>A0A238BMZ6_9BILA</name>
<organism evidence="2 3">
    <name type="scientific">Onchocerca flexuosa</name>
    <dbReference type="NCBI Taxonomy" id="387005"/>
    <lineage>
        <taxon>Eukaryota</taxon>
        <taxon>Metazoa</taxon>
        <taxon>Ecdysozoa</taxon>
        <taxon>Nematoda</taxon>
        <taxon>Chromadorea</taxon>
        <taxon>Rhabditida</taxon>
        <taxon>Spirurina</taxon>
        <taxon>Spiruromorpha</taxon>
        <taxon>Filarioidea</taxon>
        <taxon>Onchocercidae</taxon>
        <taxon>Onchocerca</taxon>
    </lineage>
</organism>
<dbReference type="EMBL" id="KZ270169">
    <property type="protein sequence ID" value="OZC06226.1"/>
    <property type="molecule type" value="Genomic_DNA"/>
</dbReference>
<feature type="compositionally biased region" description="Basic and acidic residues" evidence="1">
    <location>
        <begin position="13"/>
        <end position="39"/>
    </location>
</feature>
<dbReference type="OrthoDB" id="5876811at2759"/>
<feature type="region of interest" description="Disordered" evidence="1">
    <location>
        <begin position="78"/>
        <end position="109"/>
    </location>
</feature>
<feature type="region of interest" description="Disordered" evidence="1">
    <location>
        <begin position="132"/>
        <end position="247"/>
    </location>
</feature>
<feature type="compositionally biased region" description="Low complexity" evidence="1">
    <location>
        <begin position="210"/>
        <end position="227"/>
    </location>
</feature>
<feature type="compositionally biased region" description="Low complexity" evidence="1">
    <location>
        <begin position="235"/>
        <end position="244"/>
    </location>
</feature>
<reference evidence="2 3" key="1">
    <citation type="submission" date="2015-12" db="EMBL/GenBank/DDBJ databases">
        <title>Draft genome of the nematode, Onchocerca flexuosa.</title>
        <authorList>
            <person name="Mitreva M."/>
        </authorList>
    </citation>
    <scope>NUCLEOTIDE SEQUENCE [LARGE SCALE GENOMIC DNA]</scope>
    <source>
        <strain evidence="2">Red Deer</strain>
    </source>
</reference>
<gene>
    <name evidence="2" type="ORF">X798_06789</name>
</gene>
<feature type="compositionally biased region" description="Polar residues" evidence="1">
    <location>
        <begin position="40"/>
        <end position="50"/>
    </location>
</feature>
<evidence type="ECO:0000256" key="1">
    <source>
        <dbReference type="SAM" id="MobiDB-lite"/>
    </source>
</evidence>